<accession>G4NLF5</accession>
<reference key="2">
    <citation type="submission" date="2011-05" db="EMBL/GenBank/DDBJ databases">
        <title>The Genome Sequence of Magnaporthe oryzae 70-15.</title>
        <authorList>
            <consortium name="The Broad Institute Genome Sequencing Platform"/>
            <person name="Ma L.-J."/>
            <person name="Dead R."/>
            <person name="Young S.K."/>
            <person name="Zeng Q."/>
            <person name="Gargeya S."/>
            <person name="Fitzgerald M."/>
            <person name="Haas B."/>
            <person name="Abouelleil A."/>
            <person name="Alvarado L."/>
            <person name="Arachchi H.M."/>
            <person name="Berlin A."/>
            <person name="Brown A."/>
            <person name="Chapman S.B."/>
            <person name="Chen Z."/>
            <person name="Dunbar C."/>
            <person name="Freedman E."/>
            <person name="Gearin G."/>
            <person name="Gellesch M."/>
            <person name="Goldberg J."/>
            <person name="Griggs A."/>
            <person name="Gujja S."/>
            <person name="Heiman D."/>
            <person name="Howarth C."/>
            <person name="Larson L."/>
            <person name="Lui A."/>
            <person name="MacDonald P.J.P."/>
            <person name="Mehta T."/>
            <person name="Montmayeur A."/>
            <person name="Murphy C."/>
            <person name="Neiman D."/>
            <person name="Pearson M."/>
            <person name="Priest M."/>
            <person name="Roberts A."/>
            <person name="Saif S."/>
            <person name="Shea T."/>
            <person name="Shenoy N."/>
            <person name="Sisk P."/>
            <person name="Stolte C."/>
            <person name="Sykes S."/>
            <person name="Yandava C."/>
            <person name="Wortman J."/>
            <person name="Nusbaum C."/>
            <person name="Birren B."/>
        </authorList>
    </citation>
    <scope>NUCLEOTIDE SEQUENCE</scope>
    <source>
        <strain>70-15</strain>
    </source>
</reference>
<dbReference type="KEGG" id="mgr:MGG_14063"/>
<dbReference type="HOGENOM" id="CLU_1949250_0_0_1"/>
<dbReference type="Proteomes" id="UP000009058">
    <property type="component" value="Chromosome 7"/>
</dbReference>
<name>G4NLF5_PYRO7</name>
<dbReference type="OrthoDB" id="5102063at2759"/>
<protein>
    <submittedName>
        <fullName evidence="1">Uncharacterized protein</fullName>
    </submittedName>
</protein>
<dbReference type="InParanoid" id="G4NLF5"/>
<reference evidence="1 2" key="1">
    <citation type="journal article" date="2005" name="Nature">
        <title>The genome sequence of the rice blast fungus Magnaporthe grisea.</title>
        <authorList>
            <person name="Dean R.A."/>
            <person name="Talbot N.J."/>
            <person name="Ebbole D.J."/>
            <person name="Farman M.L."/>
            <person name="Mitchell T.K."/>
            <person name="Orbach M.J."/>
            <person name="Thon M."/>
            <person name="Kulkarni R."/>
            <person name="Xu J.R."/>
            <person name="Pan H."/>
            <person name="Read N.D."/>
            <person name="Lee Y.H."/>
            <person name="Carbone I."/>
            <person name="Brown D."/>
            <person name="Oh Y.Y."/>
            <person name="Donofrio N."/>
            <person name="Jeong J.S."/>
            <person name="Soanes D.M."/>
            <person name="Djonovic S."/>
            <person name="Kolomiets E."/>
            <person name="Rehmeyer C."/>
            <person name="Li W."/>
            <person name="Harding M."/>
            <person name="Kim S."/>
            <person name="Lebrun M.H."/>
            <person name="Bohnert H."/>
            <person name="Coughlan S."/>
            <person name="Butler J."/>
            <person name="Calvo S."/>
            <person name="Ma L.J."/>
            <person name="Nicol R."/>
            <person name="Purcell S."/>
            <person name="Nusbaum C."/>
            <person name="Galagan J.E."/>
            <person name="Birren B.W."/>
        </authorList>
    </citation>
    <scope>NUCLEOTIDE SEQUENCE [LARGE SCALE GENOMIC DNA]</scope>
    <source>
        <strain evidence="2">70-15 / ATCC MYA-4617 / FGSC 8958</strain>
    </source>
</reference>
<sequence length="129" mass="13700">MIDGGKTVSHSVVPKQAPVPTHHHLQRIDVVIDTGHPSSQPLSACQDQTDGLFLCASCCGAHSRSEQAEGRFLNKCEARASLVGSPPGEAGLGFGHGETNSYGKLETMPRYAARDGNISCDLTDQIEIE</sequence>
<dbReference type="AlphaFoldDB" id="G4NLF5"/>
<dbReference type="GeneID" id="5051421"/>
<gene>
    <name evidence="1" type="ORF">MGG_14063</name>
</gene>
<dbReference type="RefSeq" id="XP_003721499.1">
    <property type="nucleotide sequence ID" value="XM_003721451.1"/>
</dbReference>
<keyword evidence="2" id="KW-1185">Reference proteome</keyword>
<dbReference type="VEuPathDB" id="FungiDB:MGG_14063"/>
<evidence type="ECO:0000313" key="1">
    <source>
        <dbReference type="EMBL" id="EHA46756.1"/>
    </source>
</evidence>
<organism evidence="1 2">
    <name type="scientific">Pyricularia oryzae (strain 70-15 / ATCC MYA-4617 / FGSC 8958)</name>
    <name type="common">Rice blast fungus</name>
    <name type="synonym">Magnaporthe oryzae</name>
    <dbReference type="NCBI Taxonomy" id="242507"/>
    <lineage>
        <taxon>Eukaryota</taxon>
        <taxon>Fungi</taxon>
        <taxon>Dikarya</taxon>
        <taxon>Ascomycota</taxon>
        <taxon>Pezizomycotina</taxon>
        <taxon>Sordariomycetes</taxon>
        <taxon>Sordariomycetidae</taxon>
        <taxon>Magnaporthales</taxon>
        <taxon>Pyriculariaceae</taxon>
        <taxon>Pyricularia</taxon>
    </lineage>
</organism>
<proteinExistence type="predicted"/>
<dbReference type="EMBL" id="CM001237">
    <property type="protein sequence ID" value="EHA46756.1"/>
    <property type="molecule type" value="Genomic_DNA"/>
</dbReference>
<evidence type="ECO:0000313" key="2">
    <source>
        <dbReference type="Proteomes" id="UP000009058"/>
    </source>
</evidence>